<dbReference type="AlphaFoldDB" id="A0A8K0SMR5"/>
<comment type="caution">
    <text evidence="2">The sequence shown here is derived from an EMBL/GenBank/DDBJ whole genome shotgun (WGS) entry which is preliminary data.</text>
</comment>
<sequence length="592" mass="67505">MSGFEIAGVVLGAFPILCDASKDLRRWYQDVQTWWQFEREFEDFIQDVWREHMTFLQIVELLLDPITNLTQDERRALESDPGSMLWRSPHIQSELEQRIQTKYYKWFQHQLAALNDEICALHRLLPVRKAYYVDSTNLESELYRLKTAFSHKKDMHLSKIREGNKALYGFLDRASHLSRSSTSISPIRNNTILSSIFDAQEQAKCVYQCFQRRWTCTCVPVQQHPCSITVEGPYLQFLFVNDSKTTKVQFGFSKTIDPAIDEPDPPRSEEVLILNEQVSLKNRLKNLKKESKGVMQLAASSLTVLSTAQPRNKMLFEGFQKPSEKLKKKKVAFANRATTAVSPSPTGIPAPPISRHDTGEEIVSMCLAIKDSNQLPVPSIGFMDSGPELRIILQFQDQPTGSPANQTFESFLRSTTRRFARLQLGLNVLLGILKLGSCWLPQAWSKQSINVVKWEPGKEQQPLVYPYLSHPSIHQTLDAERLTITSTENARASLLSLGILLLELLFGQTLEEQAFYADFCNKEGEANEFTALCAAWKWQKGVEEEFGQKMANAIRLCVTCEFDSPDLENSKFVAAVWTSVAQPIEEFLQAYR</sequence>
<reference evidence="2" key="1">
    <citation type="journal article" date="2021" name="Nat. Commun.">
        <title>Genetic determinants of endophytism in the Arabidopsis root mycobiome.</title>
        <authorList>
            <person name="Mesny F."/>
            <person name="Miyauchi S."/>
            <person name="Thiergart T."/>
            <person name="Pickel B."/>
            <person name="Atanasova L."/>
            <person name="Karlsson M."/>
            <person name="Huettel B."/>
            <person name="Barry K.W."/>
            <person name="Haridas S."/>
            <person name="Chen C."/>
            <person name="Bauer D."/>
            <person name="Andreopoulos W."/>
            <person name="Pangilinan J."/>
            <person name="LaButti K."/>
            <person name="Riley R."/>
            <person name="Lipzen A."/>
            <person name="Clum A."/>
            <person name="Drula E."/>
            <person name="Henrissat B."/>
            <person name="Kohler A."/>
            <person name="Grigoriev I.V."/>
            <person name="Martin F.M."/>
            <person name="Hacquard S."/>
        </authorList>
    </citation>
    <scope>NUCLEOTIDE SEQUENCE</scope>
    <source>
        <strain evidence="2">MPI-CAGE-CH-0235</strain>
    </source>
</reference>
<dbReference type="EMBL" id="JAGPNK010000010">
    <property type="protein sequence ID" value="KAH7312519.1"/>
    <property type="molecule type" value="Genomic_DNA"/>
</dbReference>
<proteinExistence type="predicted"/>
<organism evidence="2 3">
    <name type="scientific">Stachybotrys elegans</name>
    <dbReference type="NCBI Taxonomy" id="80388"/>
    <lineage>
        <taxon>Eukaryota</taxon>
        <taxon>Fungi</taxon>
        <taxon>Dikarya</taxon>
        <taxon>Ascomycota</taxon>
        <taxon>Pezizomycotina</taxon>
        <taxon>Sordariomycetes</taxon>
        <taxon>Hypocreomycetidae</taxon>
        <taxon>Hypocreales</taxon>
        <taxon>Stachybotryaceae</taxon>
        <taxon>Stachybotrys</taxon>
    </lineage>
</organism>
<dbReference type="PANTHER" id="PTHR35186">
    <property type="entry name" value="ANK_REP_REGION DOMAIN-CONTAINING PROTEIN"/>
    <property type="match status" value="1"/>
</dbReference>
<evidence type="ECO:0000313" key="2">
    <source>
        <dbReference type="EMBL" id="KAH7312519.1"/>
    </source>
</evidence>
<dbReference type="Proteomes" id="UP000813444">
    <property type="component" value="Unassembled WGS sequence"/>
</dbReference>
<dbReference type="PANTHER" id="PTHR35186:SF4">
    <property type="entry name" value="PRION-INHIBITION AND PROPAGATION HELO DOMAIN-CONTAINING PROTEIN"/>
    <property type="match status" value="1"/>
</dbReference>
<dbReference type="OrthoDB" id="3565018at2759"/>
<gene>
    <name evidence="2" type="ORF">B0I35DRAFT_437204</name>
</gene>
<dbReference type="InterPro" id="IPR056002">
    <property type="entry name" value="DUF7580"/>
</dbReference>
<evidence type="ECO:0000313" key="3">
    <source>
        <dbReference type="Proteomes" id="UP000813444"/>
    </source>
</evidence>
<feature type="domain" description="DUF7580" evidence="1">
    <location>
        <begin position="427"/>
        <end position="568"/>
    </location>
</feature>
<protein>
    <recommendedName>
        <fullName evidence="1">DUF7580 domain-containing protein</fullName>
    </recommendedName>
</protein>
<evidence type="ECO:0000259" key="1">
    <source>
        <dbReference type="Pfam" id="PF24476"/>
    </source>
</evidence>
<keyword evidence="3" id="KW-1185">Reference proteome</keyword>
<accession>A0A8K0SMR5</accession>
<dbReference type="Pfam" id="PF24476">
    <property type="entry name" value="DUF7580"/>
    <property type="match status" value="1"/>
</dbReference>
<name>A0A8K0SMR5_9HYPO</name>